<feature type="compositionally biased region" description="Polar residues" evidence="1">
    <location>
        <begin position="38"/>
        <end position="58"/>
    </location>
</feature>
<keyword evidence="3" id="KW-1185">Reference proteome</keyword>
<evidence type="ECO:0000256" key="1">
    <source>
        <dbReference type="SAM" id="MobiDB-lite"/>
    </source>
</evidence>
<feature type="compositionally biased region" description="Basic and acidic residues" evidence="1">
    <location>
        <begin position="1"/>
        <end position="14"/>
    </location>
</feature>
<proteinExistence type="predicted"/>
<dbReference type="EMBL" id="BMFT01000002">
    <property type="protein sequence ID" value="GGH32262.1"/>
    <property type="molecule type" value="Genomic_DNA"/>
</dbReference>
<dbReference type="RefSeq" id="WP_188541284.1">
    <property type="nucleotide sequence ID" value="NZ_BMFT01000002.1"/>
</dbReference>
<feature type="region of interest" description="Disordered" evidence="1">
    <location>
        <begin position="1"/>
        <end position="58"/>
    </location>
</feature>
<comment type="caution">
    <text evidence="2">The sequence shown here is derived from an EMBL/GenBank/DDBJ whole genome shotgun (WGS) entry which is preliminary data.</text>
</comment>
<evidence type="ECO:0000313" key="2">
    <source>
        <dbReference type="EMBL" id="GGH32262.1"/>
    </source>
</evidence>
<dbReference type="Proteomes" id="UP000659344">
    <property type="component" value="Unassembled WGS sequence"/>
</dbReference>
<sequence>MVNKRQDQNNHSEQEEVDNQTISSSGTSGAGGNGRLSQFKNHSTQEGDTPNEFLSSEE</sequence>
<name>A0ABQ1YPI0_9BACL</name>
<accession>A0ABQ1YPI0</accession>
<organism evidence="2 3">
    <name type="scientific">Paenibacillus segetis</name>
    <dbReference type="NCBI Taxonomy" id="1325360"/>
    <lineage>
        <taxon>Bacteria</taxon>
        <taxon>Bacillati</taxon>
        <taxon>Bacillota</taxon>
        <taxon>Bacilli</taxon>
        <taxon>Bacillales</taxon>
        <taxon>Paenibacillaceae</taxon>
        <taxon>Paenibacillus</taxon>
    </lineage>
</organism>
<protein>
    <recommendedName>
        <fullName evidence="4">DUF4025 domain-containing protein</fullName>
    </recommendedName>
</protein>
<gene>
    <name evidence="2" type="ORF">GCM10008013_36560</name>
</gene>
<evidence type="ECO:0008006" key="4">
    <source>
        <dbReference type="Google" id="ProtNLM"/>
    </source>
</evidence>
<reference evidence="3" key="1">
    <citation type="journal article" date="2019" name="Int. J. Syst. Evol. Microbiol.">
        <title>The Global Catalogue of Microorganisms (GCM) 10K type strain sequencing project: providing services to taxonomists for standard genome sequencing and annotation.</title>
        <authorList>
            <consortium name="The Broad Institute Genomics Platform"/>
            <consortium name="The Broad Institute Genome Sequencing Center for Infectious Disease"/>
            <person name="Wu L."/>
            <person name="Ma J."/>
        </authorList>
    </citation>
    <scope>NUCLEOTIDE SEQUENCE [LARGE SCALE GENOMIC DNA]</scope>
    <source>
        <strain evidence="3">CGMCC 1.12769</strain>
    </source>
</reference>
<evidence type="ECO:0000313" key="3">
    <source>
        <dbReference type="Proteomes" id="UP000659344"/>
    </source>
</evidence>